<accession>A0A498NYA3</accession>
<dbReference type="Proteomes" id="UP000290572">
    <property type="component" value="Unassembled WGS sequence"/>
</dbReference>
<dbReference type="EMBL" id="QBIY01008263">
    <property type="protein sequence ID" value="RXN36397.1"/>
    <property type="molecule type" value="Genomic_DNA"/>
</dbReference>
<gene>
    <name evidence="1" type="ORF">ROHU_002993</name>
</gene>
<keyword evidence="2" id="KW-1185">Reference proteome</keyword>
<dbReference type="AlphaFoldDB" id="A0A498NYA3"/>
<evidence type="ECO:0000313" key="1">
    <source>
        <dbReference type="EMBL" id="RXN36397.1"/>
    </source>
</evidence>
<name>A0A498NYA3_LABRO</name>
<sequence>MLLLHSCWQDFVVHVTEEFLEFISDGALAIEVDEVSREIELWVSIQELNEQGEYSSVELHPSKDVSTGGVFQLRQVRLSACVM</sequence>
<proteinExistence type="predicted"/>
<dbReference type="STRING" id="84645.A0A498NYA3"/>
<protein>
    <submittedName>
        <fullName evidence="1">Kinesin KIF13A</fullName>
    </submittedName>
</protein>
<organism evidence="1 2">
    <name type="scientific">Labeo rohita</name>
    <name type="common">Indian major carp</name>
    <name type="synonym">Cyprinus rohita</name>
    <dbReference type="NCBI Taxonomy" id="84645"/>
    <lineage>
        <taxon>Eukaryota</taxon>
        <taxon>Metazoa</taxon>
        <taxon>Chordata</taxon>
        <taxon>Craniata</taxon>
        <taxon>Vertebrata</taxon>
        <taxon>Euteleostomi</taxon>
        <taxon>Actinopterygii</taxon>
        <taxon>Neopterygii</taxon>
        <taxon>Teleostei</taxon>
        <taxon>Ostariophysi</taxon>
        <taxon>Cypriniformes</taxon>
        <taxon>Cyprinidae</taxon>
        <taxon>Labeoninae</taxon>
        <taxon>Labeonini</taxon>
        <taxon>Labeo</taxon>
    </lineage>
</organism>
<evidence type="ECO:0000313" key="2">
    <source>
        <dbReference type="Proteomes" id="UP000290572"/>
    </source>
</evidence>
<reference evidence="1 2" key="1">
    <citation type="submission" date="2018-03" db="EMBL/GenBank/DDBJ databases">
        <title>Draft genome sequence of Rohu Carp (Labeo rohita).</title>
        <authorList>
            <person name="Das P."/>
            <person name="Kushwaha B."/>
            <person name="Joshi C.G."/>
            <person name="Kumar D."/>
            <person name="Nagpure N.S."/>
            <person name="Sahoo L."/>
            <person name="Das S.P."/>
            <person name="Bit A."/>
            <person name="Patnaik S."/>
            <person name="Meher P.K."/>
            <person name="Jayasankar P."/>
            <person name="Koringa P.G."/>
            <person name="Patel N.V."/>
            <person name="Hinsu A.T."/>
            <person name="Kumar R."/>
            <person name="Pandey M."/>
            <person name="Agarwal S."/>
            <person name="Srivastava S."/>
            <person name="Singh M."/>
            <person name="Iquebal M.A."/>
            <person name="Jaiswal S."/>
            <person name="Angadi U.B."/>
            <person name="Kumar N."/>
            <person name="Raza M."/>
            <person name="Shah T.M."/>
            <person name="Rai A."/>
            <person name="Jena J.K."/>
        </authorList>
    </citation>
    <scope>NUCLEOTIDE SEQUENCE [LARGE SCALE GENOMIC DNA]</scope>
    <source>
        <strain evidence="1">DASCIFA01</strain>
        <tissue evidence="1">Testis</tissue>
    </source>
</reference>
<comment type="caution">
    <text evidence="1">The sequence shown here is derived from an EMBL/GenBank/DDBJ whole genome shotgun (WGS) entry which is preliminary data.</text>
</comment>